<keyword evidence="5" id="KW-0479">Metal-binding</keyword>
<reference evidence="11" key="1">
    <citation type="journal article" date="2020" name="mSystems">
        <title>Genome- and Community-Level Interaction Insights into Carbon Utilization and Element Cycling Functions of Hydrothermarchaeota in Hydrothermal Sediment.</title>
        <authorList>
            <person name="Zhou Z."/>
            <person name="Liu Y."/>
            <person name="Xu W."/>
            <person name="Pan J."/>
            <person name="Luo Z.H."/>
            <person name="Li M."/>
        </authorList>
    </citation>
    <scope>NUCLEOTIDE SEQUENCE [LARGE SCALE GENOMIC DNA]</scope>
    <source>
        <strain evidence="11">SpSt-695</strain>
    </source>
</reference>
<sequence>MKNKIIKKLKKHLPEIKSRFKVKEIGVFGSRIKGKAKKSSDIDILVEFEKGNKTFDNYMELKFYLENLFGCKVDLVLKSALKEELKQYILSEVIYV</sequence>
<dbReference type="Gene3D" id="3.30.460.10">
    <property type="entry name" value="Beta Polymerase, domain 2"/>
    <property type="match status" value="1"/>
</dbReference>
<evidence type="ECO:0000256" key="4">
    <source>
        <dbReference type="ARBA" id="ARBA00022695"/>
    </source>
</evidence>
<feature type="domain" description="Polymerase nucleotidyl transferase" evidence="10">
    <location>
        <begin position="9"/>
        <end position="95"/>
    </location>
</feature>
<evidence type="ECO:0000256" key="7">
    <source>
        <dbReference type="ARBA" id="ARBA00022840"/>
    </source>
</evidence>
<keyword evidence="8" id="KW-0460">Magnesium</keyword>
<comment type="caution">
    <text evidence="11">The sequence shown here is derived from an EMBL/GenBank/DDBJ whole genome shotgun (WGS) entry which is preliminary data.</text>
</comment>
<evidence type="ECO:0000256" key="5">
    <source>
        <dbReference type="ARBA" id="ARBA00022723"/>
    </source>
</evidence>
<organism evidence="11">
    <name type="scientific">candidate division WOR-3 bacterium</name>
    <dbReference type="NCBI Taxonomy" id="2052148"/>
    <lineage>
        <taxon>Bacteria</taxon>
        <taxon>Bacteria division WOR-3</taxon>
    </lineage>
</organism>
<dbReference type="InterPro" id="IPR052038">
    <property type="entry name" value="Type-VII_TA_antitoxin"/>
</dbReference>
<evidence type="ECO:0000256" key="9">
    <source>
        <dbReference type="ARBA" id="ARBA00038276"/>
    </source>
</evidence>
<keyword evidence="4" id="KW-0548">Nucleotidyltransferase</keyword>
<comment type="similarity">
    <text evidence="9">Belongs to the MntA antitoxin family.</text>
</comment>
<dbReference type="EMBL" id="DTDP01000036">
    <property type="protein sequence ID" value="HGK53569.1"/>
    <property type="molecule type" value="Genomic_DNA"/>
</dbReference>
<proteinExistence type="inferred from homology"/>
<gene>
    <name evidence="11" type="ORF">ENU72_00920</name>
</gene>
<evidence type="ECO:0000256" key="2">
    <source>
        <dbReference type="ARBA" id="ARBA00022649"/>
    </source>
</evidence>
<keyword evidence="6" id="KW-0547">Nucleotide-binding</keyword>
<keyword evidence="3 11" id="KW-0808">Transferase</keyword>
<dbReference type="PANTHER" id="PTHR33571:SF14">
    <property type="entry name" value="PROTEIN ADENYLYLTRANSFERASE MJ0435-RELATED"/>
    <property type="match status" value="1"/>
</dbReference>
<protein>
    <submittedName>
        <fullName evidence="11">Nucleotidyltransferase</fullName>
    </submittedName>
</protein>
<dbReference type="InterPro" id="IPR043519">
    <property type="entry name" value="NT_sf"/>
</dbReference>
<dbReference type="GO" id="GO:0005524">
    <property type="term" value="F:ATP binding"/>
    <property type="evidence" value="ECO:0007669"/>
    <property type="project" value="UniProtKB-KW"/>
</dbReference>
<evidence type="ECO:0000313" key="11">
    <source>
        <dbReference type="EMBL" id="HGK53569.1"/>
    </source>
</evidence>
<evidence type="ECO:0000259" key="10">
    <source>
        <dbReference type="Pfam" id="PF01909"/>
    </source>
</evidence>
<keyword evidence="2" id="KW-1277">Toxin-antitoxin system</keyword>
<evidence type="ECO:0000256" key="3">
    <source>
        <dbReference type="ARBA" id="ARBA00022679"/>
    </source>
</evidence>
<comment type="cofactor">
    <cofactor evidence="1">
        <name>Mg(2+)</name>
        <dbReference type="ChEBI" id="CHEBI:18420"/>
    </cofactor>
</comment>
<evidence type="ECO:0000256" key="8">
    <source>
        <dbReference type="ARBA" id="ARBA00022842"/>
    </source>
</evidence>
<dbReference type="GO" id="GO:0016779">
    <property type="term" value="F:nucleotidyltransferase activity"/>
    <property type="evidence" value="ECO:0007669"/>
    <property type="project" value="UniProtKB-KW"/>
</dbReference>
<dbReference type="SUPFAM" id="SSF81301">
    <property type="entry name" value="Nucleotidyltransferase"/>
    <property type="match status" value="1"/>
</dbReference>
<evidence type="ECO:0000256" key="6">
    <source>
        <dbReference type="ARBA" id="ARBA00022741"/>
    </source>
</evidence>
<evidence type="ECO:0000256" key="1">
    <source>
        <dbReference type="ARBA" id="ARBA00001946"/>
    </source>
</evidence>
<dbReference type="Pfam" id="PF01909">
    <property type="entry name" value="NTP_transf_2"/>
    <property type="match status" value="1"/>
</dbReference>
<dbReference type="InterPro" id="IPR002934">
    <property type="entry name" value="Polymerase_NTP_transf_dom"/>
</dbReference>
<name>A0A7V3ZSY7_UNCW3</name>
<dbReference type="CDD" id="cd05403">
    <property type="entry name" value="NT_KNTase_like"/>
    <property type="match status" value="1"/>
</dbReference>
<keyword evidence="7" id="KW-0067">ATP-binding</keyword>
<dbReference type="AlphaFoldDB" id="A0A7V3ZSY7"/>
<accession>A0A7V3ZSY7</accession>
<dbReference type="GO" id="GO:0046872">
    <property type="term" value="F:metal ion binding"/>
    <property type="evidence" value="ECO:0007669"/>
    <property type="project" value="UniProtKB-KW"/>
</dbReference>
<dbReference type="PANTHER" id="PTHR33571">
    <property type="entry name" value="SSL8005 PROTEIN"/>
    <property type="match status" value="1"/>
</dbReference>